<dbReference type="GeneID" id="65130198"/>
<evidence type="ECO:0000313" key="1">
    <source>
        <dbReference type="EMBL" id="QOR59591.1"/>
    </source>
</evidence>
<proteinExistence type="predicted"/>
<dbReference type="KEGG" id="vg:65130198"/>
<dbReference type="EMBL" id="MT774391">
    <property type="protein sequence ID" value="QOR59591.1"/>
    <property type="molecule type" value="Genomic_DNA"/>
</dbReference>
<accession>A0A7M1S0C7</accession>
<name>A0A7M1S0C7_9CAUD</name>
<organism evidence="1 2">
    <name type="scientific">uncultured phage cr126_1</name>
    <dbReference type="NCBI Taxonomy" id="2772075"/>
    <lineage>
        <taxon>Viruses</taxon>
        <taxon>Duplodnaviria</taxon>
        <taxon>Heunggongvirae</taxon>
        <taxon>Uroviricota</taxon>
        <taxon>Caudoviricetes</taxon>
        <taxon>Crassvirales</taxon>
        <taxon>Steigviridae</taxon>
        <taxon>Asinivirinae</taxon>
        <taxon>Kolpuevirus</taxon>
        <taxon>Kolpuevirus hominis</taxon>
    </lineage>
</organism>
<sequence length="71" mass="8634">MTLQEALKAMQTHRVRHRYFDKEEWVTKCTNGLYYFEDGINFTEEEFLLWADKPYFKEGWEIIPNPERSVG</sequence>
<keyword evidence="2" id="KW-1185">Reference proteome</keyword>
<reference evidence="1 2" key="1">
    <citation type="submission" date="2020-07" db="EMBL/GenBank/DDBJ databases">
        <title>Taxonomic proposal: Crassvirales, a new order of highly abundant and diverse bacterial viruses.</title>
        <authorList>
            <person name="Shkoporov A.N."/>
            <person name="Stockdale S.R."/>
            <person name="Guerin E."/>
            <person name="Ross R.P."/>
            <person name="Hill C."/>
        </authorList>
    </citation>
    <scope>NUCLEOTIDE SEQUENCE [LARGE SCALE GENOMIC DNA]</scope>
</reference>
<protein>
    <submittedName>
        <fullName evidence="1">Uncharacterized protein</fullName>
    </submittedName>
</protein>
<dbReference type="Proteomes" id="UP000594161">
    <property type="component" value="Segment"/>
</dbReference>
<dbReference type="RefSeq" id="YP_010111749.1">
    <property type="nucleotide sequence ID" value="NC_055884.1"/>
</dbReference>
<evidence type="ECO:0000313" key="2">
    <source>
        <dbReference type="Proteomes" id="UP000594161"/>
    </source>
</evidence>